<sequence>MSSRLKPCPFCGSPAEHYPDGEMEGYDVMCSSTTSDCKFNVFGSRTPAQAEALWNRRAAPGVASATALDSESLLKAVNAIARQLIDEQSAAPADVDEEDFAAGKMAGTVQFAAEMIKHIQLASASTTMKGELSNEPE</sequence>
<dbReference type="RefSeq" id="WP_154358414.1">
    <property type="nucleotide sequence ID" value="NZ_WKJL01000010.1"/>
</dbReference>
<gene>
    <name evidence="1" type="ORF">GJ698_14905</name>
</gene>
<dbReference type="AlphaFoldDB" id="A0A844CY56"/>
<evidence type="ECO:0000313" key="1">
    <source>
        <dbReference type="EMBL" id="MRW85373.1"/>
    </source>
</evidence>
<evidence type="ECO:0008006" key="3">
    <source>
        <dbReference type="Google" id="ProtNLM"/>
    </source>
</evidence>
<name>A0A844CY56_9BURK</name>
<keyword evidence="2" id="KW-1185">Reference proteome</keyword>
<dbReference type="EMBL" id="WKJL01000010">
    <property type="protein sequence ID" value="MRW85373.1"/>
    <property type="molecule type" value="Genomic_DNA"/>
</dbReference>
<organism evidence="1 2">
    <name type="scientific">Duganella aquatilis</name>
    <dbReference type="NCBI Taxonomy" id="2666082"/>
    <lineage>
        <taxon>Bacteria</taxon>
        <taxon>Pseudomonadati</taxon>
        <taxon>Pseudomonadota</taxon>
        <taxon>Betaproteobacteria</taxon>
        <taxon>Burkholderiales</taxon>
        <taxon>Oxalobacteraceae</taxon>
        <taxon>Telluria group</taxon>
        <taxon>Duganella</taxon>
    </lineage>
</organism>
<reference evidence="1 2" key="1">
    <citation type="submission" date="2019-11" db="EMBL/GenBank/DDBJ databases">
        <title>Novel species isolated from a subtropical stream in China.</title>
        <authorList>
            <person name="Lu H."/>
        </authorList>
    </citation>
    <scope>NUCLEOTIDE SEQUENCE [LARGE SCALE GENOMIC DNA]</scope>
    <source>
        <strain evidence="1 2">FT26W</strain>
    </source>
</reference>
<dbReference type="Proteomes" id="UP000439986">
    <property type="component" value="Unassembled WGS sequence"/>
</dbReference>
<accession>A0A844CY56</accession>
<protein>
    <recommendedName>
        <fullName evidence="3">Restriction alleviation protein, Lar family</fullName>
    </recommendedName>
</protein>
<evidence type="ECO:0000313" key="2">
    <source>
        <dbReference type="Proteomes" id="UP000439986"/>
    </source>
</evidence>
<dbReference type="Pfam" id="PF14354">
    <property type="entry name" value="Lar_restr_allev"/>
    <property type="match status" value="1"/>
</dbReference>
<proteinExistence type="predicted"/>
<comment type="caution">
    <text evidence="1">The sequence shown here is derived from an EMBL/GenBank/DDBJ whole genome shotgun (WGS) entry which is preliminary data.</text>
</comment>